<feature type="signal peptide" evidence="2">
    <location>
        <begin position="1"/>
        <end position="32"/>
    </location>
</feature>
<dbReference type="Pfam" id="PF08341">
    <property type="entry name" value="TED"/>
    <property type="match status" value="1"/>
</dbReference>
<evidence type="ECO:0000259" key="3">
    <source>
        <dbReference type="Pfam" id="PF08341"/>
    </source>
</evidence>
<dbReference type="InterPro" id="IPR023849">
    <property type="entry name" value="TQXA_dom"/>
</dbReference>
<evidence type="ECO:0008006" key="7">
    <source>
        <dbReference type="Google" id="ProtNLM"/>
    </source>
</evidence>
<feature type="chain" id="PRO_5032800732" description="Thioester-forming surface-anchored protein" evidence="2">
    <location>
        <begin position="33"/>
        <end position="392"/>
    </location>
</feature>
<dbReference type="InterPro" id="IPR041033">
    <property type="entry name" value="SpaA_PFL_dom_1"/>
</dbReference>
<dbReference type="RefSeq" id="WP_089150371.1">
    <property type="nucleotide sequence ID" value="NZ_LYQW01000041.1"/>
</dbReference>
<proteinExistence type="predicted"/>
<evidence type="ECO:0000313" key="6">
    <source>
        <dbReference type="Proteomes" id="UP000198437"/>
    </source>
</evidence>
<feature type="compositionally biased region" description="Polar residues" evidence="1">
    <location>
        <begin position="37"/>
        <end position="55"/>
    </location>
</feature>
<dbReference type="NCBIfam" id="TIGR03934">
    <property type="entry name" value="TQXA_dom"/>
    <property type="match status" value="1"/>
</dbReference>
<evidence type="ECO:0000256" key="1">
    <source>
        <dbReference type="SAM" id="MobiDB-lite"/>
    </source>
</evidence>
<evidence type="ECO:0000313" key="5">
    <source>
        <dbReference type="EMBL" id="OXC21553.1"/>
    </source>
</evidence>
<sequence length="392" mass="43208">MQTRKNAVLLAFMMILTSLLLLVSLSANITHAAEKGSTLNGQTQQFNKGEGNPNSKDSKSDSEEATPSKGTNSEDNSTTQSDHTANVTINKIASDTQKQLAGAHLQILDKNGKVVQDFTTNGEASVFNLPKGEYTIKEVSAPEGYDVANQQFTVNDENVTTTIGTTVRAGTGDTGNKIYVDSIKEEIYIDSKNNQKDLGYCFNISKHYPDDPAYYDNGVSYDRTSISDGSSVNKYMRTPRQENDEDSLKAIRTIIWNGFASNPDNIQKKYGLTDDELYRITQRAIWYYTDKGPLNLGMANNALDRHVTDEELLKALQDMVKVDPNSPIPNGMTIDFFTPDNDSYQNILAASFTSTSTKPGKPVTVTLVDKPKPNTPTTPEVEKPHTEKPHTP</sequence>
<gene>
    <name evidence="5" type="ORF">AYP82_10215</name>
</gene>
<dbReference type="Gene3D" id="2.60.40.10">
    <property type="entry name" value="Immunoglobulins"/>
    <property type="match status" value="1"/>
</dbReference>
<feature type="region of interest" description="Disordered" evidence="1">
    <location>
        <begin position="36"/>
        <end position="82"/>
    </location>
</feature>
<dbReference type="NCBIfam" id="NF012162">
    <property type="entry name" value="surf_Nterm_1"/>
    <property type="match status" value="1"/>
</dbReference>
<reference evidence="5 6" key="1">
    <citation type="submission" date="2016-05" db="EMBL/GenBank/DDBJ databases">
        <authorList>
            <person name="Johnson T.J."/>
            <person name="Youmans B.P."/>
            <person name="Case K.A."/>
        </authorList>
    </citation>
    <scope>NUCLEOTIDE SEQUENCE [LARGE SCALE GENOMIC DNA]</scope>
    <source>
        <strain evidence="5 6">UMNLC6</strain>
    </source>
</reference>
<protein>
    <recommendedName>
        <fullName evidence="7">Thioester-forming surface-anchored protein</fullName>
    </recommendedName>
</protein>
<feature type="domain" description="Thioester" evidence="3">
    <location>
        <begin position="199"/>
        <end position="300"/>
    </location>
</feature>
<dbReference type="InterPro" id="IPR013552">
    <property type="entry name" value="Thioester_dom"/>
</dbReference>
<organism evidence="5 6">
    <name type="scientific">Lactobacillus crispatus</name>
    <dbReference type="NCBI Taxonomy" id="47770"/>
    <lineage>
        <taxon>Bacteria</taxon>
        <taxon>Bacillati</taxon>
        <taxon>Bacillota</taxon>
        <taxon>Bacilli</taxon>
        <taxon>Lactobacillales</taxon>
        <taxon>Lactobacillaceae</taxon>
        <taxon>Lactobacillus</taxon>
    </lineage>
</organism>
<dbReference type="SUPFAM" id="SSF49478">
    <property type="entry name" value="Cna protein B-type domain"/>
    <property type="match status" value="1"/>
</dbReference>
<dbReference type="EMBL" id="LYQW01000041">
    <property type="protein sequence ID" value="OXC21553.1"/>
    <property type="molecule type" value="Genomic_DNA"/>
</dbReference>
<feature type="compositionally biased region" description="Basic and acidic residues" evidence="1">
    <location>
        <begin position="380"/>
        <end position="392"/>
    </location>
</feature>
<comment type="caution">
    <text evidence="5">The sequence shown here is derived from an EMBL/GenBank/DDBJ whole genome shotgun (WGS) entry which is preliminary data.</text>
</comment>
<dbReference type="Pfam" id="PF17802">
    <property type="entry name" value="SpaA"/>
    <property type="match status" value="1"/>
</dbReference>
<feature type="region of interest" description="Disordered" evidence="1">
    <location>
        <begin position="355"/>
        <end position="392"/>
    </location>
</feature>
<evidence type="ECO:0000259" key="4">
    <source>
        <dbReference type="Pfam" id="PF17802"/>
    </source>
</evidence>
<dbReference type="Gene3D" id="2.30.30.670">
    <property type="entry name" value="Thioester domain"/>
    <property type="match status" value="1"/>
</dbReference>
<keyword evidence="2" id="KW-0732">Signal</keyword>
<dbReference type="AlphaFoldDB" id="A0A854PK31"/>
<name>A0A854PK31_9LACO</name>
<feature type="compositionally biased region" description="Polar residues" evidence="1">
    <location>
        <begin position="68"/>
        <end position="82"/>
    </location>
</feature>
<evidence type="ECO:0000256" key="2">
    <source>
        <dbReference type="SAM" id="SignalP"/>
    </source>
</evidence>
<dbReference type="Gene3D" id="1.10.150.480">
    <property type="match status" value="1"/>
</dbReference>
<feature type="domain" description="SpaA-like prealbumin fold" evidence="4">
    <location>
        <begin position="86"/>
        <end position="163"/>
    </location>
</feature>
<dbReference type="InterPro" id="IPR013783">
    <property type="entry name" value="Ig-like_fold"/>
</dbReference>
<accession>A0A854PK31</accession>
<dbReference type="Proteomes" id="UP000198437">
    <property type="component" value="Unassembled WGS sequence"/>
</dbReference>
<feature type="non-terminal residue" evidence="5">
    <location>
        <position position="392"/>
    </location>
</feature>